<keyword evidence="5" id="KW-1185">Reference proteome</keyword>
<dbReference type="EMBL" id="JBDJPC010000008">
    <property type="protein sequence ID" value="KAL1493129.1"/>
    <property type="molecule type" value="Genomic_DNA"/>
</dbReference>
<dbReference type="PROSITE" id="PS50157">
    <property type="entry name" value="ZINC_FINGER_C2H2_2"/>
    <property type="match status" value="1"/>
</dbReference>
<organism evidence="4 5">
    <name type="scientific">Hypothenemus hampei</name>
    <name type="common">Coffee berry borer</name>
    <dbReference type="NCBI Taxonomy" id="57062"/>
    <lineage>
        <taxon>Eukaryota</taxon>
        <taxon>Metazoa</taxon>
        <taxon>Ecdysozoa</taxon>
        <taxon>Arthropoda</taxon>
        <taxon>Hexapoda</taxon>
        <taxon>Insecta</taxon>
        <taxon>Pterygota</taxon>
        <taxon>Neoptera</taxon>
        <taxon>Endopterygota</taxon>
        <taxon>Coleoptera</taxon>
        <taxon>Polyphaga</taxon>
        <taxon>Cucujiformia</taxon>
        <taxon>Curculionidae</taxon>
        <taxon>Scolytinae</taxon>
        <taxon>Hypothenemus</taxon>
    </lineage>
</organism>
<evidence type="ECO:0000313" key="4">
    <source>
        <dbReference type="EMBL" id="KAL1493129.1"/>
    </source>
</evidence>
<protein>
    <recommendedName>
        <fullName evidence="3">C2H2-type domain-containing protein</fullName>
    </recommendedName>
</protein>
<evidence type="ECO:0000259" key="3">
    <source>
        <dbReference type="PROSITE" id="PS50157"/>
    </source>
</evidence>
<evidence type="ECO:0000313" key="5">
    <source>
        <dbReference type="Proteomes" id="UP001566132"/>
    </source>
</evidence>
<gene>
    <name evidence="4" type="ORF">ABEB36_011249</name>
</gene>
<comment type="caution">
    <text evidence="4">The sequence shown here is derived from an EMBL/GenBank/DDBJ whole genome shotgun (WGS) entry which is preliminary data.</text>
</comment>
<reference evidence="4 5" key="1">
    <citation type="submission" date="2024-05" db="EMBL/GenBank/DDBJ databases">
        <title>Genetic variation in Jamaican populations of the coffee berry borer (Hypothenemus hampei).</title>
        <authorList>
            <person name="Errbii M."/>
            <person name="Myrie A."/>
        </authorList>
    </citation>
    <scope>NUCLEOTIDE SEQUENCE [LARGE SCALE GENOMIC DNA]</scope>
    <source>
        <strain evidence="4">JA-Hopewell-2020-01-JO</strain>
        <tissue evidence="4">Whole body</tissue>
    </source>
</reference>
<keyword evidence="1" id="KW-0863">Zinc-finger</keyword>
<proteinExistence type="predicted"/>
<feature type="compositionally biased region" description="Basic and acidic residues" evidence="2">
    <location>
        <begin position="109"/>
        <end position="118"/>
    </location>
</feature>
<dbReference type="AlphaFoldDB" id="A0ABD1EHK2"/>
<feature type="domain" description="C2H2-type" evidence="3">
    <location>
        <begin position="154"/>
        <end position="184"/>
    </location>
</feature>
<evidence type="ECO:0000256" key="2">
    <source>
        <dbReference type="SAM" id="MobiDB-lite"/>
    </source>
</evidence>
<dbReference type="Proteomes" id="UP001566132">
    <property type="component" value="Unassembled WGS sequence"/>
</dbReference>
<feature type="region of interest" description="Disordered" evidence="2">
    <location>
        <begin position="103"/>
        <end position="135"/>
    </location>
</feature>
<evidence type="ECO:0000256" key="1">
    <source>
        <dbReference type="PROSITE-ProRule" id="PRU00042"/>
    </source>
</evidence>
<sequence length="282" mass="32321">MDQPHYDSNCSDSSILINSAQEHNTLVHHSTLMVPTKKLKLMKTNISPVTMEELHNSIENTFPENKTSNGTGSKVSVEYTEQIYDAFNRILIAQVEPINYVTSKRGKRKENPTKRDSEQILSYDQNSPESNQKSITEAPLIQRIRKKHQFNSCYKCATCGKIYLERKRIEMHLKKFPEHQMEKNQGQNFEIWDHLVEITNFPSLKEAINFVRKLVPNETQVDAILTETLHMQTKKRNSRLKSTHLPTPEMASYAIAAGLFKLSATATASASDGIIQLLWLFK</sequence>
<keyword evidence="1" id="KW-0862">Zinc</keyword>
<feature type="compositionally biased region" description="Polar residues" evidence="2">
    <location>
        <begin position="119"/>
        <end position="135"/>
    </location>
</feature>
<name>A0ABD1EHK2_HYPHA</name>
<dbReference type="GO" id="GO:0008270">
    <property type="term" value="F:zinc ion binding"/>
    <property type="evidence" value="ECO:0007669"/>
    <property type="project" value="UniProtKB-KW"/>
</dbReference>
<dbReference type="InterPro" id="IPR013087">
    <property type="entry name" value="Znf_C2H2_type"/>
</dbReference>
<keyword evidence="1" id="KW-0479">Metal-binding</keyword>
<accession>A0ABD1EHK2</accession>